<proteinExistence type="inferred from homology"/>
<keyword evidence="8" id="KW-1185">Reference proteome</keyword>
<comment type="caution">
    <text evidence="6">Lacks conserved residue(s) required for the propagation of feature annotation.</text>
</comment>
<keyword evidence="5 6" id="KW-0949">S-adenosyl-L-methionine</keyword>
<dbReference type="GO" id="GO:0005829">
    <property type="term" value="C:cytosol"/>
    <property type="evidence" value="ECO:0007669"/>
    <property type="project" value="TreeGrafter"/>
</dbReference>
<comment type="subcellular location">
    <subcellularLocation>
        <location evidence="6">Cytoplasm</location>
    </subcellularLocation>
</comment>
<sequence>MGKPTPENVANVARRLGRTLAQDEARLLSEYLIALLKWNKAMNLVAHNDWRRVMSDLITDSWHLADYLESLPLPEAPNCFDLGAGAGLPGIPLRVFWNAGEYRMVEIRKKRVAFMRYALSRLKLAQTDVLGCRVEDVPQELFPADLILSRAFRPWPEVLAFAAPHLTQNGVCIILANEKAPTSMTEAPGWKLLSSTSYSVGDKTRYFWGFTPESISR</sequence>
<keyword evidence="2 6" id="KW-0698">rRNA processing</keyword>
<feature type="binding site" evidence="6">
    <location>
        <begin position="134"/>
        <end position="135"/>
    </location>
    <ligand>
        <name>S-adenosyl-L-methionine</name>
        <dbReference type="ChEBI" id="CHEBI:59789"/>
    </ligand>
</feature>
<dbReference type="Pfam" id="PF02527">
    <property type="entry name" value="GidB"/>
    <property type="match status" value="1"/>
</dbReference>
<feature type="binding site" evidence="6">
    <location>
        <position position="150"/>
    </location>
    <ligand>
        <name>S-adenosyl-L-methionine</name>
        <dbReference type="ChEBI" id="CHEBI:59789"/>
    </ligand>
</feature>
<organism evidence="7 8">
    <name type="scientific">Desulfobaculum bizertense DSM 18034</name>
    <dbReference type="NCBI Taxonomy" id="1121442"/>
    <lineage>
        <taxon>Bacteria</taxon>
        <taxon>Pseudomonadati</taxon>
        <taxon>Thermodesulfobacteriota</taxon>
        <taxon>Desulfovibrionia</taxon>
        <taxon>Desulfovibrionales</taxon>
        <taxon>Desulfovibrionaceae</taxon>
        <taxon>Desulfobaculum</taxon>
    </lineage>
</organism>
<dbReference type="OrthoDB" id="9808773at2"/>
<reference evidence="7 8" key="1">
    <citation type="submission" date="2017-02" db="EMBL/GenBank/DDBJ databases">
        <authorList>
            <person name="Peterson S.W."/>
        </authorList>
    </citation>
    <scope>NUCLEOTIDE SEQUENCE [LARGE SCALE GENOMIC DNA]</scope>
    <source>
        <strain evidence="7 8">DSM 18034</strain>
    </source>
</reference>
<dbReference type="STRING" id="1121442.SAMN02745702_02281"/>
<dbReference type="AlphaFoldDB" id="A0A1T4WH33"/>
<feature type="binding site" evidence="6">
    <location>
        <position position="88"/>
    </location>
    <ligand>
        <name>S-adenosyl-L-methionine</name>
        <dbReference type="ChEBI" id="CHEBI:59789"/>
    </ligand>
</feature>
<dbReference type="PANTHER" id="PTHR31760">
    <property type="entry name" value="S-ADENOSYL-L-METHIONINE-DEPENDENT METHYLTRANSFERASES SUPERFAMILY PROTEIN"/>
    <property type="match status" value="1"/>
</dbReference>
<evidence type="ECO:0000313" key="7">
    <source>
        <dbReference type="EMBL" id="SKA76644.1"/>
    </source>
</evidence>
<dbReference type="InterPro" id="IPR003682">
    <property type="entry name" value="rRNA_ssu_MeTfrase_G"/>
</dbReference>
<evidence type="ECO:0000256" key="3">
    <source>
        <dbReference type="ARBA" id="ARBA00022603"/>
    </source>
</evidence>
<dbReference type="SUPFAM" id="SSF53335">
    <property type="entry name" value="S-adenosyl-L-methionine-dependent methyltransferases"/>
    <property type="match status" value="1"/>
</dbReference>
<dbReference type="EMBL" id="FUYA01000007">
    <property type="protein sequence ID" value="SKA76644.1"/>
    <property type="molecule type" value="Genomic_DNA"/>
</dbReference>
<keyword evidence="4 6" id="KW-0808">Transferase</keyword>
<gene>
    <name evidence="6" type="primary">rsmG</name>
    <name evidence="7" type="ORF">SAMN02745702_02281</name>
</gene>
<dbReference type="CDD" id="cd02440">
    <property type="entry name" value="AdoMet_MTases"/>
    <property type="match status" value="1"/>
</dbReference>
<evidence type="ECO:0000256" key="6">
    <source>
        <dbReference type="HAMAP-Rule" id="MF_00074"/>
    </source>
</evidence>
<keyword evidence="3 6" id="KW-0489">Methyltransferase</keyword>
<evidence type="ECO:0000256" key="1">
    <source>
        <dbReference type="ARBA" id="ARBA00022490"/>
    </source>
</evidence>
<name>A0A1T4WH33_9BACT</name>
<dbReference type="GO" id="GO:0070043">
    <property type="term" value="F:rRNA (guanine-N7-)-methyltransferase activity"/>
    <property type="evidence" value="ECO:0007669"/>
    <property type="project" value="UniProtKB-UniRule"/>
</dbReference>
<comment type="similarity">
    <text evidence="6">Belongs to the methyltransferase superfamily. RNA methyltransferase RsmG family.</text>
</comment>
<dbReference type="Proteomes" id="UP000189733">
    <property type="component" value="Unassembled WGS sequence"/>
</dbReference>
<protein>
    <recommendedName>
        <fullName evidence="6">Ribosomal RNA small subunit methyltransferase G</fullName>
        <ecNumber evidence="6">2.1.1.-</ecNumber>
    </recommendedName>
    <alternativeName>
        <fullName evidence="6">16S rRNA 7-methylguanosine methyltransferase</fullName>
        <shortName evidence="6">16S rRNA m7G methyltransferase</shortName>
    </alternativeName>
</protein>
<dbReference type="RefSeq" id="WP_078685555.1">
    <property type="nucleotide sequence ID" value="NZ_FUYA01000007.1"/>
</dbReference>
<dbReference type="PANTHER" id="PTHR31760:SF0">
    <property type="entry name" value="S-ADENOSYL-L-METHIONINE-DEPENDENT METHYLTRANSFERASES SUPERFAMILY PROTEIN"/>
    <property type="match status" value="1"/>
</dbReference>
<comment type="function">
    <text evidence="6">Specifically methylates the N7 position of a guanine in 16S rRNA.</text>
</comment>
<evidence type="ECO:0000256" key="4">
    <source>
        <dbReference type="ARBA" id="ARBA00022679"/>
    </source>
</evidence>
<accession>A0A1T4WH33</accession>
<dbReference type="InterPro" id="IPR029063">
    <property type="entry name" value="SAM-dependent_MTases_sf"/>
</dbReference>
<dbReference type="EC" id="2.1.1.-" evidence="6"/>
<dbReference type="HAMAP" id="MF_00074">
    <property type="entry name" value="16SrRNA_methyltr_G"/>
    <property type="match status" value="1"/>
</dbReference>
<feature type="binding site" evidence="6">
    <location>
        <position position="83"/>
    </location>
    <ligand>
        <name>S-adenosyl-L-methionine</name>
        <dbReference type="ChEBI" id="CHEBI:59789"/>
    </ligand>
</feature>
<dbReference type="Gene3D" id="3.40.50.150">
    <property type="entry name" value="Vaccinia Virus protein VP39"/>
    <property type="match status" value="1"/>
</dbReference>
<evidence type="ECO:0000256" key="2">
    <source>
        <dbReference type="ARBA" id="ARBA00022552"/>
    </source>
</evidence>
<evidence type="ECO:0000256" key="5">
    <source>
        <dbReference type="ARBA" id="ARBA00022691"/>
    </source>
</evidence>
<dbReference type="PIRSF" id="PIRSF003078">
    <property type="entry name" value="GidB"/>
    <property type="match status" value="1"/>
</dbReference>
<keyword evidence="1 6" id="KW-0963">Cytoplasm</keyword>
<evidence type="ECO:0000313" key="8">
    <source>
        <dbReference type="Proteomes" id="UP000189733"/>
    </source>
</evidence>